<dbReference type="AlphaFoldDB" id="A0A5E4MRP6"/>
<keyword evidence="1" id="KW-0812">Transmembrane</keyword>
<name>A0A5E4MRP6_9HEMI</name>
<protein>
    <submittedName>
        <fullName evidence="2">Uncharacterized protein</fullName>
    </submittedName>
</protein>
<evidence type="ECO:0000256" key="1">
    <source>
        <dbReference type="SAM" id="Phobius"/>
    </source>
</evidence>
<evidence type="ECO:0000313" key="2">
    <source>
        <dbReference type="EMBL" id="VVC34343.1"/>
    </source>
</evidence>
<gene>
    <name evidence="2" type="ORF">CINCED_3A005921</name>
</gene>
<evidence type="ECO:0000313" key="3">
    <source>
        <dbReference type="Proteomes" id="UP000325440"/>
    </source>
</evidence>
<feature type="transmembrane region" description="Helical" evidence="1">
    <location>
        <begin position="20"/>
        <end position="39"/>
    </location>
</feature>
<dbReference type="Proteomes" id="UP000325440">
    <property type="component" value="Unassembled WGS sequence"/>
</dbReference>
<keyword evidence="1" id="KW-0472">Membrane</keyword>
<feature type="non-terminal residue" evidence="2">
    <location>
        <position position="1"/>
    </location>
</feature>
<sequence>NRTTVAKTTDNTEYRKNNPLVVPVIILSIPAILNLWYAYTTCGTRVDHRWYAKKFLD</sequence>
<reference evidence="2 3" key="1">
    <citation type="submission" date="2019-08" db="EMBL/GenBank/DDBJ databases">
        <authorList>
            <person name="Alioto T."/>
            <person name="Alioto T."/>
            <person name="Gomez Garrido J."/>
        </authorList>
    </citation>
    <scope>NUCLEOTIDE SEQUENCE [LARGE SCALE GENOMIC DNA]</scope>
</reference>
<keyword evidence="1" id="KW-1133">Transmembrane helix</keyword>
<accession>A0A5E4MRP6</accession>
<proteinExistence type="predicted"/>
<keyword evidence="3" id="KW-1185">Reference proteome</keyword>
<dbReference type="EMBL" id="CABPRJ010000991">
    <property type="protein sequence ID" value="VVC34343.1"/>
    <property type="molecule type" value="Genomic_DNA"/>
</dbReference>
<organism evidence="2 3">
    <name type="scientific">Cinara cedri</name>
    <dbReference type="NCBI Taxonomy" id="506608"/>
    <lineage>
        <taxon>Eukaryota</taxon>
        <taxon>Metazoa</taxon>
        <taxon>Ecdysozoa</taxon>
        <taxon>Arthropoda</taxon>
        <taxon>Hexapoda</taxon>
        <taxon>Insecta</taxon>
        <taxon>Pterygota</taxon>
        <taxon>Neoptera</taxon>
        <taxon>Paraneoptera</taxon>
        <taxon>Hemiptera</taxon>
        <taxon>Sternorrhyncha</taxon>
        <taxon>Aphidomorpha</taxon>
        <taxon>Aphidoidea</taxon>
        <taxon>Aphididae</taxon>
        <taxon>Lachninae</taxon>
        <taxon>Cinara</taxon>
    </lineage>
</organism>
<feature type="non-terminal residue" evidence="2">
    <location>
        <position position="57"/>
    </location>
</feature>